<dbReference type="EMBL" id="CP003156">
    <property type="protein sequence ID" value="AEV32832.1"/>
    <property type="molecule type" value="Genomic_DNA"/>
</dbReference>
<evidence type="ECO:0000313" key="7">
    <source>
        <dbReference type="EMBL" id="AEV32832.1"/>
    </source>
</evidence>
<keyword evidence="5" id="KW-0732">Signal</keyword>
<dbReference type="SMART" id="SM00047">
    <property type="entry name" value="LYZ2"/>
    <property type="match status" value="1"/>
</dbReference>
<feature type="chain" id="PRO_5003515307" description="Peptidoglycan hydrolase" evidence="5">
    <location>
        <begin position="19"/>
        <end position="292"/>
    </location>
</feature>
<dbReference type="PANTHER" id="PTHR33308">
    <property type="entry name" value="PEPTIDOGLYCAN HYDROLASE FLGJ"/>
    <property type="match status" value="1"/>
</dbReference>
<feature type="domain" description="LysM" evidence="6">
    <location>
        <begin position="191"/>
        <end position="235"/>
    </location>
</feature>
<keyword evidence="1" id="KW-0929">Antimicrobial</keyword>
<proteinExistence type="predicted"/>
<dbReference type="HOGENOM" id="CLU_013771_1_1_10"/>
<dbReference type="Gene3D" id="1.10.530.10">
    <property type="match status" value="1"/>
</dbReference>
<dbReference type="InterPro" id="IPR018392">
    <property type="entry name" value="LysM"/>
</dbReference>
<dbReference type="OrthoDB" id="977752at2"/>
<keyword evidence="2" id="KW-0081">Bacteriolytic enzyme</keyword>
<reference evidence="7 8" key="1">
    <citation type="journal article" date="2012" name="Stand. Genomic Sci.">
        <title>Genome sequence of the orange-pigmented seawater bacterium Owenweeksia hongkongensis type strain (UST20020801(T)).</title>
        <authorList>
            <person name="Riedel T."/>
            <person name="Held B."/>
            <person name="Nolan M."/>
            <person name="Lucas S."/>
            <person name="Lapidus A."/>
            <person name="Tice H."/>
            <person name="Del Rio T.G."/>
            <person name="Cheng J.F."/>
            <person name="Han C."/>
            <person name="Tapia R."/>
            <person name="Goodwin L.A."/>
            <person name="Pitluck S."/>
            <person name="Liolios K."/>
            <person name="Mavromatis K."/>
            <person name="Pagani I."/>
            <person name="Ivanova N."/>
            <person name="Mikhailova N."/>
            <person name="Pati A."/>
            <person name="Chen A."/>
            <person name="Palaniappan K."/>
            <person name="Rohde M."/>
            <person name="Tindall B.J."/>
            <person name="Detter J.C."/>
            <person name="Goker M."/>
            <person name="Woyke T."/>
            <person name="Bristow J."/>
            <person name="Eisen J.A."/>
            <person name="Markowitz V."/>
            <person name="Hugenholtz P."/>
            <person name="Klenk H.P."/>
            <person name="Kyrpides N.C."/>
        </authorList>
    </citation>
    <scope>NUCLEOTIDE SEQUENCE</scope>
    <source>
        <strain evidence="8">DSM 17368 / JCM 12287 / NRRL B-23963</strain>
    </source>
</reference>
<name>G8R1Q6_OWEHD</name>
<dbReference type="InterPro" id="IPR051056">
    <property type="entry name" value="Glycosyl_Hydrolase_73"/>
</dbReference>
<evidence type="ECO:0000256" key="1">
    <source>
        <dbReference type="ARBA" id="ARBA00022529"/>
    </source>
</evidence>
<dbReference type="SMART" id="SM00257">
    <property type="entry name" value="LysM"/>
    <property type="match status" value="2"/>
</dbReference>
<evidence type="ECO:0000259" key="6">
    <source>
        <dbReference type="PROSITE" id="PS51782"/>
    </source>
</evidence>
<organism evidence="7 8">
    <name type="scientific">Owenweeksia hongkongensis (strain DSM 17368 / CIP 108786 / JCM 12287 / NRRL B-23963 / UST20020801)</name>
    <dbReference type="NCBI Taxonomy" id="926562"/>
    <lineage>
        <taxon>Bacteria</taxon>
        <taxon>Pseudomonadati</taxon>
        <taxon>Bacteroidota</taxon>
        <taxon>Flavobacteriia</taxon>
        <taxon>Flavobacteriales</taxon>
        <taxon>Owenweeksiaceae</taxon>
        <taxon>Owenweeksia</taxon>
    </lineage>
</organism>
<dbReference type="PATRIC" id="fig|926562.3.peg.1857"/>
<dbReference type="AlphaFoldDB" id="G8R1Q6"/>
<dbReference type="GO" id="GO:0031640">
    <property type="term" value="P:killing of cells of another organism"/>
    <property type="evidence" value="ECO:0007669"/>
    <property type="project" value="UniProtKB-KW"/>
</dbReference>
<dbReference type="Gene3D" id="3.10.350.10">
    <property type="entry name" value="LysM domain"/>
    <property type="match status" value="2"/>
</dbReference>
<accession>G8R1Q6</accession>
<evidence type="ECO:0000256" key="3">
    <source>
        <dbReference type="ARBA" id="ARBA00022801"/>
    </source>
</evidence>
<dbReference type="Proteomes" id="UP000005631">
    <property type="component" value="Chromosome"/>
</dbReference>
<keyword evidence="3" id="KW-0378">Hydrolase</keyword>
<dbReference type="eggNOG" id="COG1705">
    <property type="taxonomic scope" value="Bacteria"/>
</dbReference>
<evidence type="ECO:0000313" key="8">
    <source>
        <dbReference type="Proteomes" id="UP000005631"/>
    </source>
</evidence>
<dbReference type="eggNOG" id="COG1388">
    <property type="taxonomic scope" value="Bacteria"/>
</dbReference>
<feature type="domain" description="LysM" evidence="6">
    <location>
        <begin position="247"/>
        <end position="291"/>
    </location>
</feature>
<dbReference type="InterPro" id="IPR002901">
    <property type="entry name" value="MGlyc_endo_b_GlcNAc-like_dom"/>
</dbReference>
<dbReference type="RefSeq" id="WP_014202188.1">
    <property type="nucleotide sequence ID" value="NC_016599.1"/>
</dbReference>
<dbReference type="GO" id="GO:0042742">
    <property type="term" value="P:defense response to bacterium"/>
    <property type="evidence" value="ECO:0007669"/>
    <property type="project" value="UniProtKB-KW"/>
</dbReference>
<dbReference type="GO" id="GO:0004040">
    <property type="term" value="F:amidase activity"/>
    <property type="evidence" value="ECO:0007669"/>
    <property type="project" value="InterPro"/>
</dbReference>
<evidence type="ECO:0000256" key="5">
    <source>
        <dbReference type="SAM" id="SignalP"/>
    </source>
</evidence>
<dbReference type="KEGG" id="oho:Oweho_1853"/>
<keyword evidence="8" id="KW-1185">Reference proteome</keyword>
<dbReference type="SUPFAM" id="SSF54106">
    <property type="entry name" value="LysM domain"/>
    <property type="match status" value="1"/>
</dbReference>
<dbReference type="InterPro" id="IPR036779">
    <property type="entry name" value="LysM_dom_sf"/>
</dbReference>
<evidence type="ECO:0000256" key="4">
    <source>
        <dbReference type="ARBA" id="ARBA00032108"/>
    </source>
</evidence>
<dbReference type="PANTHER" id="PTHR33308:SF9">
    <property type="entry name" value="PEPTIDOGLYCAN HYDROLASE FLGJ"/>
    <property type="match status" value="1"/>
</dbReference>
<sequence length="292" mass="33833">MKYKLVLVMMMMVSLVFAQGKQQAYIKKYKDVAIREMKLYGIPASITLAQGILESGSGESYLATKANNHFGIKCHTDWDGKRVYHDDDKKNECFRSYKDPDESFKDHSLFLKNRSRYAFLFEESPTDYKAWAKGLKKAGYATNPKYPKLLIDLIERYELHKYDLNGYNANPHGEEKEIAVALINVSTNGVKYIEVGEGESLESISLKTQVKMKRLLKYNDLSWDAKVSEGQRLYTQPKRKKAARDFNYHKVEAGEDMHSISQKFGIRLEYLYKRNNMKVGEQPRVGTTLYLR</sequence>
<protein>
    <recommendedName>
        <fullName evidence="4">Peptidoglycan hydrolase</fullName>
    </recommendedName>
</protein>
<feature type="signal peptide" evidence="5">
    <location>
        <begin position="1"/>
        <end position="18"/>
    </location>
</feature>
<evidence type="ECO:0000256" key="2">
    <source>
        <dbReference type="ARBA" id="ARBA00022638"/>
    </source>
</evidence>
<dbReference type="Pfam" id="PF01832">
    <property type="entry name" value="Glucosaminidase"/>
    <property type="match status" value="1"/>
</dbReference>
<dbReference type="STRING" id="926562.Oweho_1853"/>
<gene>
    <name evidence="7" type="ordered locus">Oweho_1853</name>
</gene>
<dbReference type="PROSITE" id="PS51782">
    <property type="entry name" value="LYSM"/>
    <property type="match status" value="2"/>
</dbReference>
<dbReference type="Pfam" id="PF01476">
    <property type="entry name" value="LysM"/>
    <property type="match status" value="2"/>
</dbReference>